<dbReference type="AlphaFoldDB" id="A0A8J7GPR8"/>
<dbReference type="PANTHER" id="PTHR43328:SF1">
    <property type="entry name" value="N-ACETYLTRANSFERASE DOMAIN-CONTAINING PROTEIN"/>
    <property type="match status" value="1"/>
</dbReference>
<name>A0A8J7GPR8_9ACTN</name>
<dbReference type="EMBL" id="JADOUF010000001">
    <property type="protein sequence ID" value="MBG6135703.1"/>
    <property type="molecule type" value="Genomic_DNA"/>
</dbReference>
<sequence>MAEEVALRLVVDADLDVLFDLMRDSESVQMAAFTAKDPDDRQAFDVHMAKVRNSPDVTMRAVTRDGDLVGSIASFVMDGDLELTYWIDRSVWGRGIATRALALLLDLVVARPVYARAASDNGGSLRVLHKAGFVAIGTEISYASARDAEIEETVLRLG</sequence>
<dbReference type="PROSITE" id="PS51186">
    <property type="entry name" value="GNAT"/>
    <property type="match status" value="1"/>
</dbReference>
<keyword evidence="3" id="KW-1185">Reference proteome</keyword>
<dbReference type="RefSeq" id="WP_197002774.1">
    <property type="nucleotide sequence ID" value="NZ_BONS01000002.1"/>
</dbReference>
<comment type="caution">
    <text evidence="2">The sequence shown here is derived from an EMBL/GenBank/DDBJ whole genome shotgun (WGS) entry which is preliminary data.</text>
</comment>
<evidence type="ECO:0000313" key="2">
    <source>
        <dbReference type="EMBL" id="MBG6135703.1"/>
    </source>
</evidence>
<dbReference type="InterPro" id="IPR000182">
    <property type="entry name" value="GNAT_dom"/>
</dbReference>
<protein>
    <submittedName>
        <fullName evidence="2">RimJ/RimL family protein N-acetyltransferase</fullName>
    </submittedName>
</protein>
<dbReference type="Pfam" id="PF13302">
    <property type="entry name" value="Acetyltransf_3"/>
    <property type="match status" value="1"/>
</dbReference>
<dbReference type="InterPro" id="IPR016181">
    <property type="entry name" value="Acyl_CoA_acyltransferase"/>
</dbReference>
<dbReference type="GO" id="GO:0016747">
    <property type="term" value="F:acyltransferase activity, transferring groups other than amino-acyl groups"/>
    <property type="evidence" value="ECO:0007669"/>
    <property type="project" value="InterPro"/>
</dbReference>
<reference evidence="2" key="1">
    <citation type="submission" date="2020-11" db="EMBL/GenBank/DDBJ databases">
        <title>Sequencing the genomes of 1000 actinobacteria strains.</title>
        <authorList>
            <person name="Klenk H.-P."/>
        </authorList>
    </citation>
    <scope>NUCLEOTIDE SEQUENCE</scope>
    <source>
        <strain evidence="2">DSM 45356</strain>
    </source>
</reference>
<evidence type="ECO:0000313" key="3">
    <source>
        <dbReference type="Proteomes" id="UP000622552"/>
    </source>
</evidence>
<evidence type="ECO:0000259" key="1">
    <source>
        <dbReference type="PROSITE" id="PS51186"/>
    </source>
</evidence>
<proteinExistence type="predicted"/>
<dbReference type="Proteomes" id="UP000622552">
    <property type="component" value="Unassembled WGS sequence"/>
</dbReference>
<feature type="domain" description="N-acetyltransferase" evidence="1">
    <location>
        <begin position="5"/>
        <end position="158"/>
    </location>
</feature>
<gene>
    <name evidence="2" type="ORF">IW245_001897</name>
</gene>
<organism evidence="2 3">
    <name type="scientific">Longispora fulva</name>
    <dbReference type="NCBI Taxonomy" id="619741"/>
    <lineage>
        <taxon>Bacteria</taxon>
        <taxon>Bacillati</taxon>
        <taxon>Actinomycetota</taxon>
        <taxon>Actinomycetes</taxon>
        <taxon>Micromonosporales</taxon>
        <taxon>Micromonosporaceae</taxon>
        <taxon>Longispora</taxon>
    </lineage>
</organism>
<dbReference type="Gene3D" id="3.40.630.30">
    <property type="match status" value="1"/>
</dbReference>
<dbReference type="PANTHER" id="PTHR43328">
    <property type="entry name" value="ACETYLTRANSFERASE-RELATED"/>
    <property type="match status" value="1"/>
</dbReference>
<accession>A0A8J7GPR8</accession>
<dbReference type="SUPFAM" id="SSF55729">
    <property type="entry name" value="Acyl-CoA N-acyltransferases (Nat)"/>
    <property type="match status" value="1"/>
</dbReference>